<comment type="caution">
    <text evidence="1">The sequence shown here is derived from an EMBL/GenBank/DDBJ whole genome shotgun (WGS) entry which is preliminary data.</text>
</comment>
<gene>
    <name evidence="1" type="ORF">J1N35_013436</name>
</gene>
<organism evidence="1 2">
    <name type="scientific">Gossypium stocksii</name>
    <dbReference type="NCBI Taxonomy" id="47602"/>
    <lineage>
        <taxon>Eukaryota</taxon>
        <taxon>Viridiplantae</taxon>
        <taxon>Streptophyta</taxon>
        <taxon>Embryophyta</taxon>
        <taxon>Tracheophyta</taxon>
        <taxon>Spermatophyta</taxon>
        <taxon>Magnoliopsida</taxon>
        <taxon>eudicotyledons</taxon>
        <taxon>Gunneridae</taxon>
        <taxon>Pentapetalae</taxon>
        <taxon>rosids</taxon>
        <taxon>malvids</taxon>
        <taxon>Malvales</taxon>
        <taxon>Malvaceae</taxon>
        <taxon>Malvoideae</taxon>
        <taxon>Gossypium</taxon>
    </lineage>
</organism>
<evidence type="ECO:0000313" key="1">
    <source>
        <dbReference type="EMBL" id="KAH1096515.1"/>
    </source>
</evidence>
<protein>
    <recommendedName>
        <fullName evidence="3">Reverse transcriptase domain-containing protein</fullName>
    </recommendedName>
</protein>
<keyword evidence="2" id="KW-1185">Reference proteome</keyword>
<dbReference type="Proteomes" id="UP000828251">
    <property type="component" value="Unassembled WGS sequence"/>
</dbReference>
<dbReference type="EMBL" id="JAIQCV010000005">
    <property type="protein sequence ID" value="KAH1096515.1"/>
    <property type="molecule type" value="Genomic_DNA"/>
</dbReference>
<proteinExistence type="predicted"/>
<dbReference type="OrthoDB" id="998851at2759"/>
<reference evidence="1 2" key="1">
    <citation type="journal article" date="2021" name="Plant Biotechnol. J.">
        <title>Multi-omics assisted identification of the key and species-specific regulatory components of drought-tolerant mechanisms in Gossypium stocksii.</title>
        <authorList>
            <person name="Yu D."/>
            <person name="Ke L."/>
            <person name="Zhang D."/>
            <person name="Wu Y."/>
            <person name="Sun Y."/>
            <person name="Mei J."/>
            <person name="Sun J."/>
            <person name="Sun Y."/>
        </authorList>
    </citation>
    <scope>NUCLEOTIDE SEQUENCE [LARGE SCALE GENOMIC DNA]</scope>
    <source>
        <strain evidence="2">cv. E1</strain>
        <tissue evidence="1">Leaf</tissue>
    </source>
</reference>
<evidence type="ECO:0000313" key="2">
    <source>
        <dbReference type="Proteomes" id="UP000828251"/>
    </source>
</evidence>
<accession>A0A9D4A7V1</accession>
<evidence type="ECO:0008006" key="3">
    <source>
        <dbReference type="Google" id="ProtNLM"/>
    </source>
</evidence>
<sequence length="142" mass="16467">MAALIDAKIQLNFDIEKDECYWKQRARVDWLKFGDKNTAYFHSQAIQRRRRNLIRKLKDDEGRKTKIIQEMETIARSYFQNLFMSKPRGSVDHVLSGINRCISEDDNRKLTVPFTKEEVKSATLAIGPTKAPGEDGLPAIFY</sequence>
<name>A0A9D4A7V1_9ROSI</name>
<dbReference type="AlphaFoldDB" id="A0A9D4A7V1"/>